<dbReference type="InterPro" id="IPR015882">
    <property type="entry name" value="HEX_bac_N"/>
</dbReference>
<dbReference type="InterPro" id="IPR007110">
    <property type="entry name" value="Ig-like_dom"/>
</dbReference>
<organism evidence="10 11">
    <name type="scientific">Vibrio ishigakensis</name>
    <dbReference type="NCBI Taxonomy" id="1481914"/>
    <lineage>
        <taxon>Bacteria</taxon>
        <taxon>Pseudomonadati</taxon>
        <taxon>Pseudomonadota</taxon>
        <taxon>Gammaproteobacteria</taxon>
        <taxon>Vibrionales</taxon>
        <taxon>Vibrionaceae</taxon>
        <taxon>Vibrio</taxon>
    </lineage>
</organism>
<dbReference type="Gene3D" id="3.30.379.10">
    <property type="entry name" value="Chitobiase/beta-hexosaminidase domain 2-like"/>
    <property type="match status" value="1"/>
</dbReference>
<dbReference type="EMBL" id="BBSA01000004">
    <property type="protein sequence ID" value="GAM61763.1"/>
    <property type="molecule type" value="Genomic_DNA"/>
</dbReference>
<evidence type="ECO:0000256" key="7">
    <source>
        <dbReference type="ARBA" id="ARBA00033000"/>
    </source>
</evidence>
<dbReference type="InterPro" id="IPR025705">
    <property type="entry name" value="Beta_hexosaminidase_sua/sub"/>
</dbReference>
<dbReference type="PRINTS" id="PR00738">
    <property type="entry name" value="GLHYDRLASE20"/>
</dbReference>
<dbReference type="AlphaFoldDB" id="A0A0B8PF73"/>
<dbReference type="PANTHER" id="PTHR22600:SF57">
    <property type="entry name" value="BETA-N-ACETYLHEXOSAMINIDASE"/>
    <property type="match status" value="1"/>
</dbReference>
<dbReference type="InterPro" id="IPR015883">
    <property type="entry name" value="Glyco_hydro_20_cat"/>
</dbReference>
<evidence type="ECO:0000259" key="9">
    <source>
        <dbReference type="PROSITE" id="PS50835"/>
    </source>
</evidence>
<dbReference type="PANTHER" id="PTHR22600">
    <property type="entry name" value="BETA-HEXOSAMINIDASE"/>
    <property type="match status" value="1"/>
</dbReference>
<proteinExistence type="inferred from homology"/>
<evidence type="ECO:0000256" key="3">
    <source>
        <dbReference type="ARBA" id="ARBA00012663"/>
    </source>
</evidence>
<dbReference type="EC" id="3.2.1.52" evidence="3"/>
<evidence type="ECO:0000256" key="8">
    <source>
        <dbReference type="PIRSR" id="PIRSR625705-1"/>
    </source>
</evidence>
<evidence type="ECO:0000313" key="10">
    <source>
        <dbReference type="EMBL" id="GAM61763.1"/>
    </source>
</evidence>
<keyword evidence="5" id="KW-0326">Glycosidase</keyword>
<comment type="similarity">
    <text evidence="2">Belongs to the glycosyl hydrolase 20 family.</text>
</comment>
<comment type="catalytic activity">
    <reaction evidence="1">
        <text>Hydrolysis of terminal non-reducing N-acetyl-D-hexosamine residues in N-acetyl-beta-D-hexosaminides.</text>
        <dbReference type="EC" id="3.2.1.52"/>
    </reaction>
</comment>
<dbReference type="Pfam" id="PF02838">
    <property type="entry name" value="Glyco_hydro_20b"/>
    <property type="match status" value="1"/>
</dbReference>
<dbReference type="GO" id="GO:0004563">
    <property type="term" value="F:beta-N-acetylhexosaminidase activity"/>
    <property type="evidence" value="ECO:0007669"/>
    <property type="project" value="UniProtKB-EC"/>
</dbReference>
<feature type="domain" description="Ig-like" evidence="9">
    <location>
        <begin position="126"/>
        <end position="214"/>
    </location>
</feature>
<accession>A0A0B8PF73</accession>
<comment type="caution">
    <text evidence="10">The sequence shown here is derived from an EMBL/GenBank/DDBJ whole genome shotgun (WGS) entry which is preliminary data.</text>
</comment>
<dbReference type="PROSITE" id="PS50835">
    <property type="entry name" value="IG_LIKE"/>
    <property type="match status" value="1"/>
</dbReference>
<evidence type="ECO:0000256" key="6">
    <source>
        <dbReference type="ARBA" id="ARBA00030512"/>
    </source>
</evidence>
<reference evidence="10 11" key="2">
    <citation type="submission" date="2015-01" db="EMBL/GenBank/DDBJ databases">
        <authorList>
            <consortium name="NBRP consortium"/>
            <person name="Sawabe T."/>
            <person name="Meirelles P."/>
            <person name="Feng G."/>
            <person name="Sayaka M."/>
            <person name="Hattori M."/>
            <person name="Ohkuma M."/>
        </authorList>
    </citation>
    <scope>NUCLEOTIDE SEQUENCE [LARGE SCALE GENOMIC DNA]</scope>
    <source>
        <strain evidence="10 11">JCM19232</strain>
    </source>
</reference>
<dbReference type="GO" id="GO:0005975">
    <property type="term" value="P:carbohydrate metabolic process"/>
    <property type="evidence" value="ECO:0007669"/>
    <property type="project" value="InterPro"/>
</dbReference>
<dbReference type="Pfam" id="PF00728">
    <property type="entry name" value="Glyco_hydro_20"/>
    <property type="match status" value="1"/>
</dbReference>
<dbReference type="SUPFAM" id="SSF51445">
    <property type="entry name" value="(Trans)glycosidases"/>
    <property type="match status" value="1"/>
</dbReference>
<reference evidence="10 11" key="1">
    <citation type="submission" date="2015-01" db="EMBL/GenBank/DDBJ databases">
        <title>Vibrio sp. C5 JCM 19232 whole genome shotgun sequence.</title>
        <authorList>
            <person name="Sawabe T."/>
            <person name="Meirelles P."/>
            <person name="Feng G."/>
            <person name="Sayaka M."/>
            <person name="Hattori M."/>
            <person name="Ohkuma M."/>
        </authorList>
    </citation>
    <scope>NUCLEOTIDE SEQUENCE [LARGE SCALE GENOMIC DNA]</scope>
    <source>
        <strain evidence="10 11">JCM19232</strain>
    </source>
</reference>
<dbReference type="CDD" id="cd06563">
    <property type="entry name" value="GH20_chitobiase-like"/>
    <property type="match status" value="1"/>
</dbReference>
<evidence type="ECO:0000256" key="2">
    <source>
        <dbReference type="ARBA" id="ARBA00006285"/>
    </source>
</evidence>
<gene>
    <name evidence="10" type="ORF">JCM19232_6068</name>
</gene>
<dbReference type="Proteomes" id="UP000031670">
    <property type="component" value="Unassembled WGS sequence"/>
</dbReference>
<dbReference type="Gene3D" id="3.20.20.80">
    <property type="entry name" value="Glycosidases"/>
    <property type="match status" value="1"/>
</dbReference>
<protein>
    <recommendedName>
        <fullName evidence="3">beta-N-acetylhexosaminidase</fullName>
        <ecNumber evidence="3">3.2.1.52</ecNumber>
    </recommendedName>
    <alternativeName>
        <fullName evidence="6">Beta-N-acetylhexosaminidase</fullName>
    </alternativeName>
    <alternativeName>
        <fullName evidence="7">N-acetyl-beta-glucosaminidase</fullName>
    </alternativeName>
</protein>
<feature type="active site" description="Proton donor" evidence="8">
    <location>
        <position position="424"/>
    </location>
</feature>
<keyword evidence="4" id="KW-0378">Hydrolase</keyword>
<dbReference type="GO" id="GO:0030203">
    <property type="term" value="P:glycosaminoglycan metabolic process"/>
    <property type="evidence" value="ECO:0007669"/>
    <property type="project" value="TreeGrafter"/>
</dbReference>
<sequence length="608" mass="68462">MTHLSLSQDVVQLNEHTAQFTITLHNNSSKTLSNWELIFSITRFLKSNSISKGKLSQLGSLCSVTELPELAIDESLSFTLEMETPPLRLQCDTILEAYVDINGERLDIEITPADIDSAYNEPTKVPEVKASAMGLIPKPNELTLLEGDLKLEDVCHYRVESDAAEPSVAWLKQAASHIQFEQSENDAQLVFAVLDNLDVGAYQLEVTHDQITLNACDSEGFRNATASLVQLLGSSNTLGCLLISDAPQYGYRGMMLDCCRHFHSIETVKAVIDQLARYKYNHFHWHLTDDEGWRVEIKAYPELTDIGAWRGPKEALCSQFKQIGKKYGGFYTQQQIKEVVEYAGVRGITVIPEIDIPGHCRAAIKSLPHLLVNAEDKSEYRSVQHYTDNVLSPALQGTYEFLDTVMEEIAELFPAPMVHIGADEVPEGVWTQSALCKAQMQELGLNSTKELQGHMLRHVEKKLNQLGKRMLGWEEAQYGDKVSTDTIIYSWQSEQAAIECAGKGFDVVLQPGQFTYLDMAQDFEQNESGFYWANVIPLERAYHYQPLKEVASDNPIRDKVLGIQAALWCELVDTPERLDYMVHPRLQAIAEVTWTQPKTEIGRTSWLD</sequence>
<evidence type="ECO:0000313" key="11">
    <source>
        <dbReference type="Proteomes" id="UP000031670"/>
    </source>
</evidence>
<evidence type="ECO:0000256" key="5">
    <source>
        <dbReference type="ARBA" id="ARBA00023295"/>
    </source>
</evidence>
<dbReference type="InterPro" id="IPR029018">
    <property type="entry name" value="Hex-like_dom2"/>
</dbReference>
<name>A0A0B8PF73_9VIBR</name>
<evidence type="ECO:0000256" key="1">
    <source>
        <dbReference type="ARBA" id="ARBA00001231"/>
    </source>
</evidence>
<dbReference type="SUPFAM" id="SSF55545">
    <property type="entry name" value="beta-N-acetylhexosaminidase-like domain"/>
    <property type="match status" value="1"/>
</dbReference>
<evidence type="ECO:0000256" key="4">
    <source>
        <dbReference type="ARBA" id="ARBA00022801"/>
    </source>
</evidence>
<dbReference type="GO" id="GO:0016020">
    <property type="term" value="C:membrane"/>
    <property type="evidence" value="ECO:0007669"/>
    <property type="project" value="TreeGrafter"/>
</dbReference>
<dbReference type="InterPro" id="IPR017853">
    <property type="entry name" value="GH"/>
</dbReference>